<feature type="transmembrane region" description="Helical" evidence="1">
    <location>
        <begin position="32"/>
        <end position="53"/>
    </location>
</feature>
<accession>A0ABS8GUN7</accession>
<dbReference type="InterPro" id="IPR003675">
    <property type="entry name" value="Rce1/LyrA-like_dom"/>
</dbReference>
<proteinExistence type="predicted"/>
<protein>
    <submittedName>
        <fullName evidence="3">CPBP family intramembrane metalloprotease</fullName>
    </submittedName>
</protein>
<evidence type="ECO:0000313" key="4">
    <source>
        <dbReference type="Proteomes" id="UP001197770"/>
    </source>
</evidence>
<evidence type="ECO:0000259" key="2">
    <source>
        <dbReference type="Pfam" id="PF02517"/>
    </source>
</evidence>
<feature type="transmembrane region" description="Helical" evidence="1">
    <location>
        <begin position="124"/>
        <end position="140"/>
    </location>
</feature>
<feature type="transmembrane region" description="Helical" evidence="1">
    <location>
        <begin position="146"/>
        <end position="169"/>
    </location>
</feature>
<evidence type="ECO:0000256" key="1">
    <source>
        <dbReference type="SAM" id="Phobius"/>
    </source>
</evidence>
<gene>
    <name evidence="3" type="ORF">LLW17_11620</name>
</gene>
<dbReference type="Pfam" id="PF02517">
    <property type="entry name" value="Rce1-like"/>
    <property type="match status" value="1"/>
</dbReference>
<sequence>MSFASRVGIINEFIKRPDDRVLPLSFWQKIKFLFSSIVYDMAIAIGFVVLLTFLEPLTAEYENLLNKDLYPFWQAILYMTILPPLIEETIFRFPLKYKRNYLLRGLAYLFKTDFSVFWRKHLRVIVYLFSSVFGLVHLSNYENVDWIFFVLAPIITGPQLAAGVIFSFLRLKLGFVWALLGHFLHNFSLIMLSFLAFHNVERPLVDNEQVSIETTGIAFEVERSTRMVYDSAPNGNLLCLEAQNYELQNLIDHFYTKDSIQVRDNDRLDLKLYSKTDEGYSREDLLEVLEGHYTLIKPTSDN</sequence>
<name>A0ABS8GUN7_9FLAO</name>
<feature type="domain" description="CAAX prenyl protease 2/Lysostaphin resistance protein A-like" evidence="2">
    <location>
        <begin position="73"/>
        <end position="187"/>
    </location>
</feature>
<dbReference type="RefSeq" id="WP_228230432.1">
    <property type="nucleotide sequence ID" value="NZ_JAJGMW010000014.1"/>
</dbReference>
<keyword evidence="1" id="KW-1133">Transmembrane helix</keyword>
<keyword evidence="3" id="KW-0378">Hydrolase</keyword>
<feature type="transmembrane region" description="Helical" evidence="1">
    <location>
        <begin position="176"/>
        <end position="197"/>
    </location>
</feature>
<dbReference type="GO" id="GO:0008237">
    <property type="term" value="F:metallopeptidase activity"/>
    <property type="evidence" value="ECO:0007669"/>
    <property type="project" value="UniProtKB-KW"/>
</dbReference>
<reference evidence="3 4" key="1">
    <citation type="submission" date="2021-11" db="EMBL/GenBank/DDBJ databases">
        <title>Seasonal and diel survey of microbial diversity of the Tyrrhenian coast.</title>
        <authorList>
            <person name="Gattoni G."/>
            <person name="Corral P."/>
        </authorList>
    </citation>
    <scope>NUCLEOTIDE SEQUENCE [LARGE SCALE GENOMIC DNA]</scope>
    <source>
        <strain evidence="3 4">Mr9</strain>
    </source>
</reference>
<dbReference type="Proteomes" id="UP001197770">
    <property type="component" value="Unassembled WGS sequence"/>
</dbReference>
<feature type="transmembrane region" description="Helical" evidence="1">
    <location>
        <begin position="73"/>
        <end position="95"/>
    </location>
</feature>
<evidence type="ECO:0000313" key="3">
    <source>
        <dbReference type="EMBL" id="MCC4213370.1"/>
    </source>
</evidence>
<keyword evidence="1" id="KW-0472">Membrane</keyword>
<dbReference type="EMBL" id="JAJGMW010000014">
    <property type="protein sequence ID" value="MCC4213370.1"/>
    <property type="molecule type" value="Genomic_DNA"/>
</dbReference>
<keyword evidence="3" id="KW-0482">Metalloprotease</keyword>
<keyword evidence="3" id="KW-0645">Protease</keyword>
<keyword evidence="4" id="KW-1185">Reference proteome</keyword>
<comment type="caution">
    <text evidence="3">The sequence shown here is derived from an EMBL/GenBank/DDBJ whole genome shotgun (WGS) entry which is preliminary data.</text>
</comment>
<keyword evidence="1" id="KW-0812">Transmembrane</keyword>
<organism evidence="3 4">
    <name type="scientific">Leeuwenhoekiella parthenopeia</name>
    <dbReference type="NCBI Taxonomy" id="2890320"/>
    <lineage>
        <taxon>Bacteria</taxon>
        <taxon>Pseudomonadati</taxon>
        <taxon>Bacteroidota</taxon>
        <taxon>Flavobacteriia</taxon>
        <taxon>Flavobacteriales</taxon>
        <taxon>Flavobacteriaceae</taxon>
        <taxon>Leeuwenhoekiella</taxon>
    </lineage>
</organism>